<sequence>MMLGMRGYGSEISCLVKSARLPGVILNKGMCRLKLTTFRSQWSFLYGCRIACPS</sequence>
<protein>
    <submittedName>
        <fullName evidence="1">Uncharacterized protein</fullName>
    </submittedName>
</protein>
<reference evidence="1" key="1">
    <citation type="submission" date="2018-02" db="EMBL/GenBank/DDBJ databases">
        <title>Rhizophora mucronata_Transcriptome.</title>
        <authorList>
            <person name="Meera S.P."/>
            <person name="Sreeshan A."/>
            <person name="Augustine A."/>
        </authorList>
    </citation>
    <scope>NUCLEOTIDE SEQUENCE</scope>
    <source>
        <tissue evidence="1">Leaf</tissue>
    </source>
</reference>
<dbReference type="EMBL" id="GGEC01081603">
    <property type="protein sequence ID" value="MBX62087.1"/>
    <property type="molecule type" value="Transcribed_RNA"/>
</dbReference>
<name>A0A2P2Q515_RHIMU</name>
<organism evidence="1">
    <name type="scientific">Rhizophora mucronata</name>
    <name type="common">Asiatic mangrove</name>
    <dbReference type="NCBI Taxonomy" id="61149"/>
    <lineage>
        <taxon>Eukaryota</taxon>
        <taxon>Viridiplantae</taxon>
        <taxon>Streptophyta</taxon>
        <taxon>Embryophyta</taxon>
        <taxon>Tracheophyta</taxon>
        <taxon>Spermatophyta</taxon>
        <taxon>Magnoliopsida</taxon>
        <taxon>eudicotyledons</taxon>
        <taxon>Gunneridae</taxon>
        <taxon>Pentapetalae</taxon>
        <taxon>rosids</taxon>
        <taxon>fabids</taxon>
        <taxon>Malpighiales</taxon>
        <taxon>Rhizophoraceae</taxon>
        <taxon>Rhizophora</taxon>
    </lineage>
</organism>
<accession>A0A2P2Q515</accession>
<evidence type="ECO:0000313" key="1">
    <source>
        <dbReference type="EMBL" id="MBX62087.1"/>
    </source>
</evidence>
<proteinExistence type="predicted"/>
<dbReference type="AlphaFoldDB" id="A0A2P2Q515"/>